<accession>A0A101V0V2</accession>
<feature type="transmembrane region" description="Helical" evidence="2">
    <location>
        <begin position="461"/>
        <end position="483"/>
    </location>
</feature>
<feature type="compositionally biased region" description="Low complexity" evidence="1">
    <location>
        <begin position="278"/>
        <end position="289"/>
    </location>
</feature>
<evidence type="ECO:0000256" key="1">
    <source>
        <dbReference type="SAM" id="MobiDB-lite"/>
    </source>
</evidence>
<keyword evidence="4" id="KW-1185">Reference proteome</keyword>
<keyword evidence="2" id="KW-0472">Membrane</keyword>
<organism evidence="3 4">
    <name type="scientific">Streptomyces dysideae</name>
    <dbReference type="NCBI Taxonomy" id="909626"/>
    <lineage>
        <taxon>Bacteria</taxon>
        <taxon>Bacillati</taxon>
        <taxon>Actinomycetota</taxon>
        <taxon>Actinomycetes</taxon>
        <taxon>Kitasatosporales</taxon>
        <taxon>Streptomycetaceae</taxon>
        <taxon>Streptomyces</taxon>
    </lineage>
</organism>
<dbReference type="AlphaFoldDB" id="A0A101V0V2"/>
<reference evidence="3 4" key="1">
    <citation type="submission" date="2015-10" db="EMBL/GenBank/DDBJ databases">
        <title>Draft genome sequence of Streptomyces sp. RV15, isolated from a marine sponge.</title>
        <authorList>
            <person name="Ruckert C."/>
            <person name="Abdelmohsen U.R."/>
            <person name="Winkler A."/>
            <person name="Hentschel U."/>
            <person name="Kalinowski J."/>
            <person name="Kampfer P."/>
            <person name="Glaeser S."/>
        </authorList>
    </citation>
    <scope>NUCLEOTIDE SEQUENCE [LARGE SCALE GENOMIC DNA]</scope>
    <source>
        <strain evidence="3 4">RV15</strain>
    </source>
</reference>
<keyword evidence="2" id="KW-1133">Transmembrane helix</keyword>
<dbReference type="EMBL" id="LMXB01000038">
    <property type="protein sequence ID" value="KUO20408.1"/>
    <property type="molecule type" value="Genomic_DNA"/>
</dbReference>
<feature type="compositionally biased region" description="Polar residues" evidence="1">
    <location>
        <begin position="168"/>
        <end position="178"/>
    </location>
</feature>
<evidence type="ECO:0000256" key="2">
    <source>
        <dbReference type="SAM" id="Phobius"/>
    </source>
</evidence>
<gene>
    <name evidence="3" type="ORF">AQJ91_14825</name>
</gene>
<evidence type="ECO:0000313" key="3">
    <source>
        <dbReference type="EMBL" id="KUO20408.1"/>
    </source>
</evidence>
<keyword evidence="2" id="KW-0812">Transmembrane</keyword>
<evidence type="ECO:0000313" key="4">
    <source>
        <dbReference type="Proteomes" id="UP000053260"/>
    </source>
</evidence>
<comment type="caution">
    <text evidence="3">The sequence shown here is derived from an EMBL/GenBank/DDBJ whole genome shotgun (WGS) entry which is preliminary data.</text>
</comment>
<dbReference type="OrthoDB" id="3763497at2"/>
<name>A0A101V0V2_9ACTN</name>
<proteinExistence type="predicted"/>
<protein>
    <submittedName>
        <fullName evidence="3">Uncharacterized protein</fullName>
    </submittedName>
</protein>
<feature type="region of interest" description="Disordered" evidence="1">
    <location>
        <begin position="485"/>
        <end position="512"/>
    </location>
</feature>
<dbReference type="Proteomes" id="UP000053260">
    <property type="component" value="Unassembled WGS sequence"/>
</dbReference>
<feature type="compositionally biased region" description="Pro residues" evidence="1">
    <location>
        <begin position="45"/>
        <end position="58"/>
    </location>
</feature>
<feature type="region of interest" description="Disordered" evidence="1">
    <location>
        <begin position="1"/>
        <end position="312"/>
    </location>
</feature>
<dbReference type="STRING" id="909626.AQJ91_14825"/>
<feature type="compositionally biased region" description="Gly residues" evidence="1">
    <location>
        <begin position="131"/>
        <end position="142"/>
    </location>
</feature>
<feature type="region of interest" description="Disordered" evidence="1">
    <location>
        <begin position="336"/>
        <end position="456"/>
    </location>
</feature>
<feature type="compositionally biased region" description="Low complexity" evidence="1">
    <location>
        <begin position="419"/>
        <end position="430"/>
    </location>
</feature>
<sequence length="664" mass="65935">MTQSGQGEEPSARHAHEGIVLPSDGGEPLLPGMTGGRGGQQPTGPQIPPPAPAAPPPGGQSWGTPWGPDQQQNPPSPPAQPGWGTPPGRSGQPWGAPEQPYQPPAPAPWDNAPQQAGGEQGRPLPPEGSGPSYGGSSYGGGSPQPSYGQDGAQSAPLPPAGGDAYGSPGQNSSGQDTPSPHAGRDTYGAPSAPLPPAGSDGYAAAGQGAPRDAYGAPSASLPPAGRDAYGSSGQDASPPHAGRDTYGAPSAPVPPAGGDSYGSPGYGTPGAGAPLPPAVHGNAGAPGPHTGAGGFGAALPPAGDEGATQFLPPVSAGAVDDAATRYIPPVAADEGATQFIPPVGPGALPPEVRHAGQGGAGPLPPVSGPDAEATQYIAPVADQPYGMRPGGGQDRQPPAEFDNLFRSEPGGESPAAATQQMPRFQQPQPQVRHSAPSAYFPPGDQDDVDGGRRGGRTGSRLPVIAAVGVGIAVLGVGAGALLAGGGDDQDDKNQPVSATAPATESGPPAADPAEQQAIALDKLLADSGDSRTAVINAVASVKSCKNLAQAATDLRDAAKQRNQLVTDLKALSVDKLPNNAELTAALTKAWQASAAADNHYAAWADQVAGNRKNLCKGGQARVTGQTQAGNRESGTATTQKRTAAQLWNSIAGTYGLTERQPTQL</sequence>